<keyword evidence="2" id="KW-1185">Reference proteome</keyword>
<evidence type="ECO:0000313" key="2">
    <source>
        <dbReference type="Proteomes" id="UP000324222"/>
    </source>
</evidence>
<protein>
    <submittedName>
        <fullName evidence="1">Uncharacterized protein</fullName>
    </submittedName>
</protein>
<dbReference type="Proteomes" id="UP000324222">
    <property type="component" value="Unassembled WGS sequence"/>
</dbReference>
<accession>A0A5B7G920</accession>
<proteinExistence type="predicted"/>
<organism evidence="1 2">
    <name type="scientific">Portunus trituberculatus</name>
    <name type="common">Swimming crab</name>
    <name type="synonym">Neptunus trituberculatus</name>
    <dbReference type="NCBI Taxonomy" id="210409"/>
    <lineage>
        <taxon>Eukaryota</taxon>
        <taxon>Metazoa</taxon>
        <taxon>Ecdysozoa</taxon>
        <taxon>Arthropoda</taxon>
        <taxon>Crustacea</taxon>
        <taxon>Multicrustacea</taxon>
        <taxon>Malacostraca</taxon>
        <taxon>Eumalacostraca</taxon>
        <taxon>Eucarida</taxon>
        <taxon>Decapoda</taxon>
        <taxon>Pleocyemata</taxon>
        <taxon>Brachyura</taxon>
        <taxon>Eubrachyura</taxon>
        <taxon>Portunoidea</taxon>
        <taxon>Portunidae</taxon>
        <taxon>Portuninae</taxon>
        <taxon>Portunus</taxon>
    </lineage>
</organism>
<name>A0A5B7G920_PORTR</name>
<dbReference type="EMBL" id="VSRR010012115">
    <property type="protein sequence ID" value="MPC54109.1"/>
    <property type="molecule type" value="Genomic_DNA"/>
</dbReference>
<evidence type="ECO:0000313" key="1">
    <source>
        <dbReference type="EMBL" id="MPC54109.1"/>
    </source>
</evidence>
<dbReference type="AlphaFoldDB" id="A0A5B7G920"/>
<gene>
    <name evidence="1" type="ORF">E2C01_048016</name>
</gene>
<comment type="caution">
    <text evidence="1">The sequence shown here is derived from an EMBL/GenBank/DDBJ whole genome shotgun (WGS) entry which is preliminary data.</text>
</comment>
<reference evidence="1 2" key="1">
    <citation type="submission" date="2019-05" db="EMBL/GenBank/DDBJ databases">
        <title>Another draft genome of Portunus trituberculatus and its Hox gene families provides insights of decapod evolution.</title>
        <authorList>
            <person name="Jeong J.-H."/>
            <person name="Song I."/>
            <person name="Kim S."/>
            <person name="Choi T."/>
            <person name="Kim D."/>
            <person name="Ryu S."/>
            <person name="Kim W."/>
        </authorList>
    </citation>
    <scope>NUCLEOTIDE SEQUENCE [LARGE SCALE GENOMIC DNA]</scope>
    <source>
        <tissue evidence="1">Muscle</tissue>
    </source>
</reference>
<sequence>MVLFLSRVHEAADDPTHVTTTTTTVVVAATTTTTTTTTSAIPIYISCFHLNFSCPSRIFTPCQPSRSIITFI</sequence>